<evidence type="ECO:0000313" key="3">
    <source>
        <dbReference type="EMBL" id="KAJ8975252.1"/>
    </source>
</evidence>
<dbReference type="Gene3D" id="3.90.70.80">
    <property type="match status" value="1"/>
</dbReference>
<dbReference type="PANTHER" id="PTHR12419:SF10">
    <property type="entry name" value="DEUBIQUITINASE OTUD6B"/>
    <property type="match status" value="1"/>
</dbReference>
<evidence type="ECO:0000256" key="1">
    <source>
        <dbReference type="SAM" id="MobiDB-lite"/>
    </source>
</evidence>
<gene>
    <name evidence="3" type="ORF">NQ317_012468</name>
</gene>
<evidence type="ECO:0000259" key="2">
    <source>
        <dbReference type="Pfam" id="PF02338"/>
    </source>
</evidence>
<protein>
    <recommendedName>
        <fullName evidence="2">OTU domain-containing protein</fullName>
    </recommendedName>
</protein>
<organism evidence="3 4">
    <name type="scientific">Molorchus minor</name>
    <dbReference type="NCBI Taxonomy" id="1323400"/>
    <lineage>
        <taxon>Eukaryota</taxon>
        <taxon>Metazoa</taxon>
        <taxon>Ecdysozoa</taxon>
        <taxon>Arthropoda</taxon>
        <taxon>Hexapoda</taxon>
        <taxon>Insecta</taxon>
        <taxon>Pterygota</taxon>
        <taxon>Neoptera</taxon>
        <taxon>Endopterygota</taxon>
        <taxon>Coleoptera</taxon>
        <taxon>Polyphaga</taxon>
        <taxon>Cucujiformia</taxon>
        <taxon>Chrysomeloidea</taxon>
        <taxon>Cerambycidae</taxon>
        <taxon>Lamiinae</taxon>
        <taxon>Monochamini</taxon>
        <taxon>Molorchus</taxon>
    </lineage>
</organism>
<dbReference type="InterPro" id="IPR038765">
    <property type="entry name" value="Papain-like_cys_pep_sf"/>
</dbReference>
<keyword evidence="4" id="KW-1185">Reference proteome</keyword>
<comment type="caution">
    <text evidence="3">The sequence shown here is derived from an EMBL/GenBank/DDBJ whole genome shotgun (WGS) entry which is preliminary data.</text>
</comment>
<proteinExistence type="predicted"/>
<sequence>MSSKILKKGRNPGAVDNWLDSLGLYRKNVAYDETCLFRAVSEQLFDCQIYHERVRGECLAYARKNFSEFSHHVESEQKWHDHLELLEKHMVICRNIEIDIVSRKYKGSIIYKILYEDVFLIPNVDDIVNAMLYDKNIMTQHELLSEKNKISEDINNNEASGAVSPVEVKSPSALPLLACNVAPFPFKVAKALDPKIYRNIEYDSWGEVRREMRLGEWYYGDDKLILGTRCILNIPEKNEIHDCYIQEIIKEKNKCVVYLTQLAERRLVNYSDLSPENDAKPWPLPYRFSKNLVIAGSPHLPPTEKAPRNIKKRNKEKRRTKSFSEDGASISSKVATSSEPLENVNAYVGVPLQMQSPNESNYPNQESITEIKTEPEPLETVVMTPDIQNTPNRYQWEQPHHWHPYMPPTPDPFVWPQVPAHQSPFNFNLKPMVASAPVTPDVVPYEWKVKKLMEDNSKSQMTQTDTIQYQYQQNENYEAKMMHHERPTLCTTLTPQATPVEMFSPVMSLPPGTPVIYAPAPPEMTDMMMPSPIVYTPPVEMQYISPGPYVYPPTPPAAWYPTGVNSHGFIFPQPRP</sequence>
<feature type="domain" description="OTU" evidence="2">
    <location>
        <begin position="34"/>
        <end position="102"/>
    </location>
</feature>
<name>A0ABQ9JBE8_9CUCU</name>
<dbReference type="EMBL" id="JAPWTJ010000852">
    <property type="protein sequence ID" value="KAJ8975252.1"/>
    <property type="molecule type" value="Genomic_DNA"/>
</dbReference>
<dbReference type="PANTHER" id="PTHR12419">
    <property type="entry name" value="OTU DOMAIN CONTAINING PROTEIN"/>
    <property type="match status" value="1"/>
</dbReference>
<feature type="region of interest" description="Disordered" evidence="1">
    <location>
        <begin position="297"/>
        <end position="336"/>
    </location>
</feature>
<dbReference type="InterPro" id="IPR050704">
    <property type="entry name" value="Peptidase_C85-like"/>
</dbReference>
<dbReference type="InterPro" id="IPR049769">
    <property type="entry name" value="OTU_OTU"/>
</dbReference>
<evidence type="ECO:0000313" key="4">
    <source>
        <dbReference type="Proteomes" id="UP001162164"/>
    </source>
</evidence>
<dbReference type="Proteomes" id="UP001162164">
    <property type="component" value="Unassembled WGS sequence"/>
</dbReference>
<dbReference type="SUPFAM" id="SSF54001">
    <property type="entry name" value="Cysteine proteinases"/>
    <property type="match status" value="1"/>
</dbReference>
<reference evidence="3" key="1">
    <citation type="journal article" date="2023" name="Insect Mol. Biol.">
        <title>Genome sequencing provides insights into the evolution of gene families encoding plant cell wall-degrading enzymes in longhorned beetles.</title>
        <authorList>
            <person name="Shin N.R."/>
            <person name="Okamura Y."/>
            <person name="Kirsch R."/>
            <person name="Pauchet Y."/>
        </authorList>
    </citation>
    <scope>NUCLEOTIDE SEQUENCE</scope>
    <source>
        <strain evidence="3">MMC_N1</strain>
    </source>
</reference>
<dbReference type="Pfam" id="PF02338">
    <property type="entry name" value="OTU"/>
    <property type="match status" value="1"/>
</dbReference>
<dbReference type="CDD" id="cd22753">
    <property type="entry name" value="OTU_ALG13-like"/>
    <property type="match status" value="1"/>
</dbReference>
<dbReference type="InterPro" id="IPR003323">
    <property type="entry name" value="OTU_dom"/>
</dbReference>
<accession>A0ABQ9JBE8</accession>
<feature type="compositionally biased region" description="Basic residues" evidence="1">
    <location>
        <begin position="308"/>
        <end position="321"/>
    </location>
</feature>